<dbReference type="GO" id="GO:0032259">
    <property type="term" value="P:methylation"/>
    <property type="evidence" value="ECO:0007669"/>
    <property type="project" value="UniProtKB-KW"/>
</dbReference>
<dbReference type="InterPro" id="IPR002052">
    <property type="entry name" value="DNA_methylase_N6_adenine_CS"/>
</dbReference>
<dbReference type="Proteomes" id="UP001321125">
    <property type="component" value="Unassembled WGS sequence"/>
</dbReference>
<gene>
    <name evidence="8" type="ORF">L0635_07645</name>
</gene>
<dbReference type="InterPro" id="IPR013675">
    <property type="entry name" value="Mtase_sm_N"/>
</dbReference>
<dbReference type="RefSeq" id="WP_085917908.1">
    <property type="nucleotide sequence ID" value="NZ_JAKNQT010000001.1"/>
</dbReference>
<dbReference type="InterPro" id="IPR029063">
    <property type="entry name" value="SAM-dependent_MTases_sf"/>
</dbReference>
<dbReference type="PROSITE" id="PS00092">
    <property type="entry name" value="N6_MTASE"/>
    <property type="match status" value="1"/>
</dbReference>
<reference evidence="8 9" key="1">
    <citation type="submission" date="2022-02" db="EMBL/GenBank/DDBJ databases">
        <title>Study of halophilic communities from a Mexican lake.</title>
        <authorList>
            <person name="Hernandez-Soto L.M."/>
            <person name="Martinez-Abarca F."/>
            <person name="Ramirez-Saad H.C."/>
            <person name="Aguirre-Garrido J.F."/>
        </authorList>
    </citation>
    <scope>NUCLEOTIDE SEQUENCE [LARGE SCALE GENOMIC DNA]</scope>
    <source>
        <strain evidence="8 9">Hjan13</strain>
    </source>
</reference>
<dbReference type="EMBL" id="JAKNQU010000002">
    <property type="protein sequence ID" value="MCZ0926953.1"/>
    <property type="molecule type" value="Genomic_DNA"/>
</dbReference>
<protein>
    <submittedName>
        <fullName evidence="8">Methyltransferase</fullName>
    </submittedName>
</protein>
<organism evidence="8 9">
    <name type="scientific">Vreelandella janggokensis</name>
    <dbReference type="NCBI Taxonomy" id="370767"/>
    <lineage>
        <taxon>Bacteria</taxon>
        <taxon>Pseudomonadati</taxon>
        <taxon>Pseudomonadota</taxon>
        <taxon>Gammaproteobacteria</taxon>
        <taxon>Oceanospirillales</taxon>
        <taxon>Halomonadaceae</taxon>
        <taxon>Vreelandella</taxon>
    </lineage>
</organism>
<evidence type="ECO:0000313" key="8">
    <source>
        <dbReference type="EMBL" id="MCZ0926953.1"/>
    </source>
</evidence>
<keyword evidence="5" id="KW-0949">S-adenosyl-L-methionine</keyword>
<keyword evidence="2" id="KW-0698">rRNA processing</keyword>
<dbReference type="Pfam" id="PF08468">
    <property type="entry name" value="MTS_N"/>
    <property type="match status" value="1"/>
</dbReference>
<dbReference type="SUPFAM" id="SSF53335">
    <property type="entry name" value="S-adenosyl-L-methionine-dependent methyltransferases"/>
    <property type="match status" value="1"/>
</dbReference>
<keyword evidence="3 8" id="KW-0489">Methyltransferase</keyword>
<evidence type="ECO:0000259" key="6">
    <source>
        <dbReference type="Pfam" id="PF05175"/>
    </source>
</evidence>
<sequence length="335" mass="37086">MSAQTPACQLLERQPARDEPLWGVGPPLDPWLVEQSTGVVSADLAVLDAWRARGKSAFSPFVDEHVEYLAGEVVLFWPKAHQLGIWWLEWLCEVLPGDTPVEVVGEHNGGIKRVPKLLAERGMECDKLDNARRCSLFATRTVKLASKDDVWARFDALGLALISHPGVFGHGKVDEGTRLLLNVLESELPSTPLSNPLHVLDMGCGDGIISAWLARRGHQVTAVDVSAFAVESTQRTLRVNGLEGRVLQSDVFSALQGEHFDLIVSNPPFHQERDVSYGPSQRLISQAPTHLTSAGQLLLVANAFLPYPDRLQNAFGQFQTLADNRRFRVYRAQQY</sequence>
<evidence type="ECO:0000256" key="2">
    <source>
        <dbReference type="ARBA" id="ARBA00022552"/>
    </source>
</evidence>
<accession>A0ABT4ITG8</accession>
<feature type="domain" description="Methyltransferase small" evidence="6">
    <location>
        <begin position="160"/>
        <end position="331"/>
    </location>
</feature>
<evidence type="ECO:0000256" key="1">
    <source>
        <dbReference type="ARBA" id="ARBA00022490"/>
    </source>
</evidence>
<dbReference type="CDD" id="cd02440">
    <property type="entry name" value="AdoMet_MTases"/>
    <property type="match status" value="1"/>
</dbReference>
<dbReference type="GO" id="GO:0008168">
    <property type="term" value="F:methyltransferase activity"/>
    <property type="evidence" value="ECO:0007669"/>
    <property type="project" value="UniProtKB-KW"/>
</dbReference>
<keyword evidence="9" id="KW-1185">Reference proteome</keyword>
<keyword evidence="4" id="KW-0808">Transferase</keyword>
<evidence type="ECO:0000256" key="5">
    <source>
        <dbReference type="ARBA" id="ARBA00022691"/>
    </source>
</evidence>
<dbReference type="PANTHER" id="PTHR47816:SF4">
    <property type="entry name" value="RIBOSOMAL RNA SMALL SUBUNIT METHYLTRANSFERASE C"/>
    <property type="match status" value="1"/>
</dbReference>
<dbReference type="Pfam" id="PF05175">
    <property type="entry name" value="MTS"/>
    <property type="match status" value="1"/>
</dbReference>
<dbReference type="InterPro" id="IPR046977">
    <property type="entry name" value="RsmC/RlmG"/>
</dbReference>
<evidence type="ECO:0000259" key="7">
    <source>
        <dbReference type="Pfam" id="PF08468"/>
    </source>
</evidence>
<name>A0ABT4ITG8_9GAMM</name>
<dbReference type="PANTHER" id="PTHR47816">
    <property type="entry name" value="RIBOSOMAL RNA SMALL SUBUNIT METHYLTRANSFERASE C"/>
    <property type="match status" value="1"/>
</dbReference>
<evidence type="ECO:0000313" key="9">
    <source>
        <dbReference type="Proteomes" id="UP001321125"/>
    </source>
</evidence>
<proteinExistence type="predicted"/>
<feature type="domain" description="Methyltransferase small N-terminal" evidence="7">
    <location>
        <begin position="70"/>
        <end position="146"/>
    </location>
</feature>
<evidence type="ECO:0000256" key="3">
    <source>
        <dbReference type="ARBA" id="ARBA00022603"/>
    </source>
</evidence>
<comment type="caution">
    <text evidence="8">The sequence shown here is derived from an EMBL/GenBank/DDBJ whole genome shotgun (WGS) entry which is preliminary data.</text>
</comment>
<dbReference type="InterPro" id="IPR007848">
    <property type="entry name" value="Small_mtfrase_dom"/>
</dbReference>
<keyword evidence="1" id="KW-0963">Cytoplasm</keyword>
<evidence type="ECO:0000256" key="4">
    <source>
        <dbReference type="ARBA" id="ARBA00022679"/>
    </source>
</evidence>
<dbReference type="Gene3D" id="3.40.50.150">
    <property type="entry name" value="Vaccinia Virus protein VP39"/>
    <property type="match status" value="2"/>
</dbReference>